<dbReference type="InterPro" id="IPR036047">
    <property type="entry name" value="F-box-like_dom_sf"/>
</dbReference>
<accession>A0A2B7XS84</accession>
<gene>
    <name evidence="2" type="ORF">AJ80_06973</name>
</gene>
<feature type="domain" description="F-box" evidence="1">
    <location>
        <begin position="43"/>
        <end position="89"/>
    </location>
</feature>
<proteinExistence type="predicted"/>
<comment type="caution">
    <text evidence="2">The sequence shown here is derived from an EMBL/GenBank/DDBJ whole genome shotgun (WGS) entry which is preliminary data.</text>
</comment>
<dbReference type="OrthoDB" id="2687876at2759"/>
<protein>
    <recommendedName>
        <fullName evidence="1">F-box domain-containing protein</fullName>
    </recommendedName>
</protein>
<evidence type="ECO:0000259" key="1">
    <source>
        <dbReference type="PROSITE" id="PS50181"/>
    </source>
</evidence>
<dbReference type="InterPro" id="IPR001810">
    <property type="entry name" value="F-box_dom"/>
</dbReference>
<name>A0A2B7XS84_POLH7</name>
<keyword evidence="3" id="KW-1185">Reference proteome</keyword>
<dbReference type="AlphaFoldDB" id="A0A2B7XS84"/>
<dbReference type="SUPFAM" id="SSF81383">
    <property type="entry name" value="F-box domain"/>
    <property type="match status" value="1"/>
</dbReference>
<dbReference type="PROSITE" id="PS50181">
    <property type="entry name" value="FBOX"/>
    <property type="match status" value="1"/>
</dbReference>
<evidence type="ECO:0000313" key="3">
    <source>
        <dbReference type="Proteomes" id="UP000224634"/>
    </source>
</evidence>
<dbReference type="STRING" id="1447883.A0A2B7XS84"/>
<dbReference type="Proteomes" id="UP000224634">
    <property type="component" value="Unassembled WGS sequence"/>
</dbReference>
<organism evidence="2 3">
    <name type="scientific">Polytolypa hystricis (strain UAMH7299)</name>
    <dbReference type="NCBI Taxonomy" id="1447883"/>
    <lineage>
        <taxon>Eukaryota</taxon>
        <taxon>Fungi</taxon>
        <taxon>Dikarya</taxon>
        <taxon>Ascomycota</taxon>
        <taxon>Pezizomycotina</taxon>
        <taxon>Eurotiomycetes</taxon>
        <taxon>Eurotiomycetidae</taxon>
        <taxon>Onygenales</taxon>
        <taxon>Onygenales incertae sedis</taxon>
        <taxon>Polytolypa</taxon>
    </lineage>
</organism>
<evidence type="ECO:0000313" key="2">
    <source>
        <dbReference type="EMBL" id="PGH11815.1"/>
    </source>
</evidence>
<sequence length="407" mass="46664">MPVGIAYRWANQSQPMLNPHADSVSCFGGPVFPGPSTTKNPASGRLANLPNELLHNILKLLDLESLETVRRLNTAYWRIVEEFYVYRLLKEAAGPTLRMIHLTGLARHTSIRNLYTELRQPHCRACGDFGPFLFLLTCTRCCLNCLNERPEYQLAPDNYIEEKYDVPKCAINDLPVLHAPKGKYGGNYWYINHYYWCDMISVWEARKLARQNPEAWHKFDAECNSDTRTRLLVTYPSRASRKPKHRFRGGGSPLVLSHHHFAHHSTLRWPRLGVPSGERQRLEYGRFVEWSFMGSTAFPYFNGGSLEPGTYCSACRYAREISLEQVNIQSQREDAVKLRQNYNRAFLAEDIPAHYSECEAVNKKGYLVGACGSVEEYPWQRGGEDFMVRVDGKSCALRGINLDWSCL</sequence>
<dbReference type="EMBL" id="PDNA01000127">
    <property type="protein sequence ID" value="PGH11815.1"/>
    <property type="molecule type" value="Genomic_DNA"/>
</dbReference>
<reference evidence="2 3" key="1">
    <citation type="submission" date="2017-10" db="EMBL/GenBank/DDBJ databases">
        <title>Comparative genomics in systemic dimorphic fungi from Ajellomycetaceae.</title>
        <authorList>
            <person name="Munoz J.F."/>
            <person name="Mcewen J.G."/>
            <person name="Clay O.K."/>
            <person name="Cuomo C.A."/>
        </authorList>
    </citation>
    <scope>NUCLEOTIDE SEQUENCE [LARGE SCALE GENOMIC DNA]</scope>
    <source>
        <strain evidence="2 3">UAMH7299</strain>
    </source>
</reference>